<accession>A0A914CMJ8</accession>
<dbReference type="AlphaFoldDB" id="A0A914CMJ8"/>
<feature type="compositionally biased region" description="Basic and acidic residues" evidence="1">
    <location>
        <begin position="50"/>
        <end position="60"/>
    </location>
</feature>
<keyword evidence="2" id="KW-1185">Reference proteome</keyword>
<evidence type="ECO:0000256" key="1">
    <source>
        <dbReference type="SAM" id="MobiDB-lite"/>
    </source>
</evidence>
<evidence type="ECO:0000313" key="2">
    <source>
        <dbReference type="Proteomes" id="UP000887540"/>
    </source>
</evidence>
<feature type="region of interest" description="Disordered" evidence="1">
    <location>
        <begin position="1"/>
        <end position="96"/>
    </location>
</feature>
<reference evidence="3" key="1">
    <citation type="submission" date="2022-11" db="UniProtKB">
        <authorList>
            <consortium name="WormBaseParasite"/>
        </authorList>
    </citation>
    <scope>IDENTIFICATION</scope>
</reference>
<evidence type="ECO:0000313" key="3">
    <source>
        <dbReference type="WBParaSite" id="ACRNAN_scaffold12470.g8159.t1"/>
    </source>
</evidence>
<sequence>MVRYFTDDSTSTESSDEEEFNIRTVEKIGRKRRIPTRSMNNSNTRLKVPKTKDDSKEPRRSPRRPGILREVANVSVSPPKKRPITQLEPIDPPNPYSANVVNDRFQRLMRDYTNLYFYLSMPDSTGFCKRPKYQPFMHRNLYYMKQRSLAVKREYNRSAVAKPRPSSVASCPKAKASSSKFCWEKSSQTSETTTGSTRTLTVKFSYIRHSDLPGHRTAKIQLFIATQTNGSYAKIEKLPSACFDMPMNEKLTVPISIDLPPTVSLDSNDDVEMKCHYLVTRVWFSSGQSSITSSGKSLRNVPSRKAMLCDKGKSLRSSPTKSSRLKQDEMLMFGAKQLTEITKETQDVLDGDGGIVFM</sequence>
<organism evidence="2 3">
    <name type="scientific">Acrobeloides nanus</name>
    <dbReference type="NCBI Taxonomy" id="290746"/>
    <lineage>
        <taxon>Eukaryota</taxon>
        <taxon>Metazoa</taxon>
        <taxon>Ecdysozoa</taxon>
        <taxon>Nematoda</taxon>
        <taxon>Chromadorea</taxon>
        <taxon>Rhabditida</taxon>
        <taxon>Tylenchina</taxon>
        <taxon>Cephalobomorpha</taxon>
        <taxon>Cephaloboidea</taxon>
        <taxon>Cephalobidae</taxon>
        <taxon>Acrobeloides</taxon>
    </lineage>
</organism>
<name>A0A914CMJ8_9BILA</name>
<proteinExistence type="predicted"/>
<protein>
    <submittedName>
        <fullName evidence="3">Uncharacterized protein</fullName>
    </submittedName>
</protein>
<dbReference type="Proteomes" id="UP000887540">
    <property type="component" value="Unplaced"/>
</dbReference>
<dbReference type="WBParaSite" id="ACRNAN_scaffold12470.g8159.t1">
    <property type="protein sequence ID" value="ACRNAN_scaffold12470.g8159.t1"/>
    <property type="gene ID" value="ACRNAN_scaffold12470.g8159"/>
</dbReference>